<keyword evidence="4" id="KW-1185">Reference proteome</keyword>
<organism evidence="3 4">
    <name type="scientific">Sphingomonas liriopis</name>
    <dbReference type="NCBI Taxonomy" id="2949094"/>
    <lineage>
        <taxon>Bacteria</taxon>
        <taxon>Pseudomonadati</taxon>
        <taxon>Pseudomonadota</taxon>
        <taxon>Alphaproteobacteria</taxon>
        <taxon>Sphingomonadales</taxon>
        <taxon>Sphingomonadaceae</taxon>
        <taxon>Sphingomonas</taxon>
    </lineage>
</organism>
<evidence type="ECO:0000313" key="4">
    <source>
        <dbReference type="Proteomes" id="UP001139486"/>
    </source>
</evidence>
<reference evidence="3" key="1">
    <citation type="submission" date="2022-05" db="EMBL/GenBank/DDBJ databases">
        <title>Sphingomonas sp. strain RP10 Genome sequencing and assembly.</title>
        <authorList>
            <person name="Kim I."/>
        </authorList>
    </citation>
    <scope>NUCLEOTIDE SEQUENCE</scope>
    <source>
        <strain evidence="3">RP10</strain>
    </source>
</reference>
<protein>
    <submittedName>
        <fullName evidence="3">Uncharacterized protein</fullName>
    </submittedName>
</protein>
<keyword evidence="2" id="KW-1133">Transmembrane helix</keyword>
<keyword evidence="2" id="KW-0812">Transmembrane</keyword>
<proteinExistence type="predicted"/>
<name>A0A9X2HZR7_9SPHN</name>
<sequence length="50" mass="5507">MIDNLSLALTHGLMLLAAWLLLKRTDLDSERPPPRHWGARKGPPEPPPGA</sequence>
<evidence type="ECO:0000313" key="3">
    <source>
        <dbReference type="EMBL" id="MCP3735120.1"/>
    </source>
</evidence>
<dbReference type="AlphaFoldDB" id="A0A9X2HZR7"/>
<dbReference type="Proteomes" id="UP001139486">
    <property type="component" value="Unassembled WGS sequence"/>
</dbReference>
<accession>A0A9X2HZR7</accession>
<feature type="transmembrane region" description="Helical" evidence="2">
    <location>
        <begin position="6"/>
        <end position="22"/>
    </location>
</feature>
<comment type="caution">
    <text evidence="3">The sequence shown here is derived from an EMBL/GenBank/DDBJ whole genome shotgun (WGS) entry which is preliminary data.</text>
</comment>
<keyword evidence="2" id="KW-0472">Membrane</keyword>
<gene>
    <name evidence="3" type="ORF">M9979_09590</name>
</gene>
<feature type="region of interest" description="Disordered" evidence="1">
    <location>
        <begin position="29"/>
        <end position="50"/>
    </location>
</feature>
<evidence type="ECO:0000256" key="1">
    <source>
        <dbReference type="SAM" id="MobiDB-lite"/>
    </source>
</evidence>
<evidence type="ECO:0000256" key="2">
    <source>
        <dbReference type="SAM" id="Phobius"/>
    </source>
</evidence>
<dbReference type="RefSeq" id="WP_254289139.1">
    <property type="nucleotide sequence ID" value="NZ_JAMLDY010000010.1"/>
</dbReference>
<dbReference type="EMBL" id="JAMLDY010000010">
    <property type="protein sequence ID" value="MCP3735120.1"/>
    <property type="molecule type" value="Genomic_DNA"/>
</dbReference>